<gene>
    <name evidence="3" type="ORF">sL5_05730</name>
</gene>
<dbReference type="PANTHER" id="PTHR21090:SF5">
    <property type="entry name" value="PENTAFUNCTIONAL AROM POLYPEPTIDE"/>
    <property type="match status" value="1"/>
</dbReference>
<protein>
    <recommendedName>
        <fullName evidence="2">Enolpyruvate transferase domain-containing protein</fullName>
    </recommendedName>
</protein>
<dbReference type="Proteomes" id="UP000637906">
    <property type="component" value="Unassembled WGS sequence"/>
</dbReference>
<dbReference type="InterPro" id="IPR013792">
    <property type="entry name" value="RNA3'P_cycl/enolpyr_Trfase_a/b"/>
</dbReference>
<feature type="domain" description="Enolpyruvate transferase" evidence="2">
    <location>
        <begin position="11"/>
        <end position="215"/>
    </location>
</feature>
<accession>A0A8J3HUZ3</accession>
<proteinExistence type="predicted"/>
<comment type="caution">
    <text evidence="3">The sequence shown here is derived from an EMBL/GenBank/DDBJ whole genome shotgun (WGS) entry which is preliminary data.</text>
</comment>
<dbReference type="Gene3D" id="3.65.10.10">
    <property type="entry name" value="Enolpyruvate transferase domain"/>
    <property type="match status" value="1"/>
</dbReference>
<dbReference type="PANTHER" id="PTHR21090">
    <property type="entry name" value="AROM/DEHYDROQUINATE SYNTHASE"/>
    <property type="match status" value="1"/>
</dbReference>
<dbReference type="EMBL" id="BNGU01000019">
    <property type="protein sequence ID" value="GHM59580.1"/>
    <property type="molecule type" value="Genomic_DNA"/>
</dbReference>
<evidence type="ECO:0000256" key="1">
    <source>
        <dbReference type="ARBA" id="ARBA00022679"/>
    </source>
</evidence>
<reference evidence="3 4" key="1">
    <citation type="journal article" date="2021" name="Microb. Ecol.">
        <title>Candidatus Mesenet longicola: Novel Endosymbionts of Brontispa longissima that Induce Cytoplasmic Incompatibility.</title>
        <authorList>
            <person name="Takano S."/>
            <person name="Gotoh Y."/>
            <person name="Hayashi T."/>
        </authorList>
    </citation>
    <scope>NUCLEOTIDE SEQUENCE [LARGE SCALE GENOMIC DNA]</scope>
    <source>
        <strain evidence="3">L5</strain>
    </source>
</reference>
<dbReference type="Pfam" id="PF00275">
    <property type="entry name" value="EPSP_synthase"/>
    <property type="match status" value="1"/>
</dbReference>
<evidence type="ECO:0000259" key="2">
    <source>
        <dbReference type="Pfam" id="PF00275"/>
    </source>
</evidence>
<evidence type="ECO:0000313" key="4">
    <source>
        <dbReference type="Proteomes" id="UP000637906"/>
    </source>
</evidence>
<name>A0A8J3HUZ3_9RICK</name>
<organism evidence="3 4">
    <name type="scientific">Candidatus Mesenet longicola</name>
    <dbReference type="NCBI Taxonomy" id="1892558"/>
    <lineage>
        <taxon>Bacteria</taxon>
        <taxon>Pseudomonadati</taxon>
        <taxon>Pseudomonadota</taxon>
        <taxon>Alphaproteobacteria</taxon>
        <taxon>Rickettsiales</taxon>
        <taxon>Anaplasmataceae</taxon>
        <taxon>Candidatus Mesenet</taxon>
    </lineage>
</organism>
<dbReference type="GO" id="GO:0009423">
    <property type="term" value="P:chorismate biosynthetic process"/>
    <property type="evidence" value="ECO:0007669"/>
    <property type="project" value="TreeGrafter"/>
</dbReference>
<keyword evidence="1" id="KW-0808">Transferase</keyword>
<evidence type="ECO:0000313" key="3">
    <source>
        <dbReference type="EMBL" id="GHM59580.1"/>
    </source>
</evidence>
<dbReference type="SUPFAM" id="SSF55205">
    <property type="entry name" value="EPT/RTPC-like"/>
    <property type="match status" value="1"/>
</dbReference>
<dbReference type="InterPro" id="IPR036968">
    <property type="entry name" value="Enolpyruvate_Tfrase_sf"/>
</dbReference>
<sequence length="222" mass="23731">MYNYKENDLAAHALLITASQAVGKTTIRGIAKDSNIYPTVQALRLMGVKITENEDLYTIHGVGVGGLVAPKNVLDVGNSDISAHLLIGLLSTYSFTSFFTGNIDLRSKPISETIKALSSMCVGFIANNNSFPIAVVGSDSTIPISYTLTIPSAEIKSAILFAALNTAGKTTITEVKSTNNCTETILKRFGANLNISKDMNGHNIIAIHGREELLAQEKSLDI</sequence>
<dbReference type="AlphaFoldDB" id="A0A8J3HUZ3"/>
<dbReference type="GO" id="GO:0003866">
    <property type="term" value="F:3-phosphoshikimate 1-carboxyvinyltransferase activity"/>
    <property type="evidence" value="ECO:0007669"/>
    <property type="project" value="TreeGrafter"/>
</dbReference>
<dbReference type="InterPro" id="IPR001986">
    <property type="entry name" value="Enolpyruvate_Tfrase_dom"/>
</dbReference>
<keyword evidence="4" id="KW-1185">Reference proteome</keyword>